<feature type="transmembrane region" description="Helical" evidence="1">
    <location>
        <begin position="21"/>
        <end position="45"/>
    </location>
</feature>
<feature type="transmembrane region" description="Helical" evidence="1">
    <location>
        <begin position="57"/>
        <end position="74"/>
    </location>
</feature>
<proteinExistence type="predicted"/>
<feature type="transmembrane region" description="Helical" evidence="1">
    <location>
        <begin position="106"/>
        <end position="123"/>
    </location>
</feature>
<keyword evidence="1" id="KW-0472">Membrane</keyword>
<dbReference type="Proteomes" id="UP001220395">
    <property type="component" value="Chromosome"/>
</dbReference>
<keyword evidence="3" id="KW-1185">Reference proteome</keyword>
<feature type="transmembrane region" description="Helical" evidence="1">
    <location>
        <begin position="81"/>
        <end position="100"/>
    </location>
</feature>
<evidence type="ECO:0000313" key="2">
    <source>
        <dbReference type="EMBL" id="WCT72385.1"/>
    </source>
</evidence>
<name>A0ABY7TIY9_9SPHN</name>
<dbReference type="InterPro" id="IPR004891">
    <property type="entry name" value="Mercury-R_MerC"/>
</dbReference>
<dbReference type="EMBL" id="CP117411">
    <property type="protein sequence ID" value="WCT72385.1"/>
    <property type="molecule type" value="Genomic_DNA"/>
</dbReference>
<gene>
    <name evidence="2" type="ORF">PQ455_12135</name>
</gene>
<evidence type="ECO:0000256" key="1">
    <source>
        <dbReference type="SAM" id="Phobius"/>
    </source>
</evidence>
<reference evidence="2 3" key="1">
    <citation type="submission" date="2023-02" db="EMBL/GenBank/DDBJ databases">
        <title>Genome sequence of Sphingomonas naphthae.</title>
        <authorList>
            <person name="Kim S."/>
            <person name="Heo J."/>
            <person name="Kwon S.-W."/>
        </authorList>
    </citation>
    <scope>NUCLEOTIDE SEQUENCE [LARGE SCALE GENOMIC DNA]</scope>
    <source>
        <strain evidence="2 3">KACC 18716</strain>
    </source>
</reference>
<accession>A0ABY7TIY9</accession>
<keyword evidence="1" id="KW-1133">Transmembrane helix</keyword>
<protein>
    <submittedName>
        <fullName evidence="2">MerC domain-containing protein</fullName>
    </submittedName>
</protein>
<evidence type="ECO:0000313" key="3">
    <source>
        <dbReference type="Proteomes" id="UP001220395"/>
    </source>
</evidence>
<keyword evidence="1" id="KW-0812">Transmembrane</keyword>
<dbReference type="Pfam" id="PF03203">
    <property type="entry name" value="MerC"/>
    <property type="match status" value="1"/>
</dbReference>
<organism evidence="2 3">
    <name type="scientific">Sphingomonas naphthae</name>
    <dbReference type="NCBI Taxonomy" id="1813468"/>
    <lineage>
        <taxon>Bacteria</taxon>
        <taxon>Pseudomonadati</taxon>
        <taxon>Pseudomonadota</taxon>
        <taxon>Alphaproteobacteria</taxon>
        <taxon>Sphingomonadales</taxon>
        <taxon>Sphingomonadaceae</taxon>
        <taxon>Sphingomonas</taxon>
    </lineage>
</organism>
<dbReference type="RefSeq" id="WP_273686344.1">
    <property type="nucleotide sequence ID" value="NZ_CP117411.1"/>
</dbReference>
<sequence>MSSRPPPTPMGHVQRWIDRAAIGLSGLCMIHCVATVLLVAALASTSTILVEPAFHEIGLAVAIALAAVGLGLGLRRHGRTGPLLVGSSGIGLMAAGLAVPHGPWEAALTIGGVALVALAHRLNGRAFHRHAG</sequence>